<protein>
    <submittedName>
        <fullName evidence="2">GNAT family N-acetyltransferase</fullName>
    </submittedName>
</protein>
<dbReference type="Proteomes" id="UP001202831">
    <property type="component" value="Unassembled WGS sequence"/>
</dbReference>
<comment type="caution">
    <text evidence="2">The sequence shown here is derived from an EMBL/GenBank/DDBJ whole genome shotgun (WGS) entry which is preliminary data.</text>
</comment>
<dbReference type="InterPro" id="IPR000182">
    <property type="entry name" value="GNAT_dom"/>
</dbReference>
<sequence>MNWQLKSFNELSLDELYDILKVRVDVFVTEQACAYSELDNKDRHPEVKHFWCHDQTGKLMAYVRILPPGLSYPQASIGRVLVVEDARGKGLAQELMQKAVEHAQTLWPEAGIQIGAQLYLNKFYSGLGFENASEEYLEDGIPHVDMILGQHRVNYSG</sequence>
<gene>
    <name evidence="2" type="ORF">L2725_12885</name>
</gene>
<evidence type="ECO:0000313" key="2">
    <source>
        <dbReference type="EMBL" id="MCL2914664.1"/>
    </source>
</evidence>
<dbReference type="PROSITE" id="PS51186">
    <property type="entry name" value="GNAT"/>
    <property type="match status" value="1"/>
</dbReference>
<organism evidence="2 3">
    <name type="scientific">Shewanella corallii</name>
    <dbReference type="NCBI Taxonomy" id="560080"/>
    <lineage>
        <taxon>Bacteria</taxon>
        <taxon>Pseudomonadati</taxon>
        <taxon>Pseudomonadota</taxon>
        <taxon>Gammaproteobacteria</taxon>
        <taxon>Alteromonadales</taxon>
        <taxon>Shewanellaceae</taxon>
        <taxon>Shewanella</taxon>
    </lineage>
</organism>
<dbReference type="Pfam" id="PF13673">
    <property type="entry name" value="Acetyltransf_10"/>
    <property type="match status" value="1"/>
</dbReference>
<keyword evidence="3" id="KW-1185">Reference proteome</keyword>
<proteinExistence type="predicted"/>
<dbReference type="RefSeq" id="WP_249249337.1">
    <property type="nucleotide sequence ID" value="NZ_JAKIKT010000004.1"/>
</dbReference>
<evidence type="ECO:0000259" key="1">
    <source>
        <dbReference type="PROSITE" id="PS51186"/>
    </source>
</evidence>
<feature type="domain" description="N-acetyltransferase" evidence="1">
    <location>
        <begin position="6"/>
        <end position="151"/>
    </location>
</feature>
<dbReference type="Gene3D" id="3.40.630.30">
    <property type="match status" value="1"/>
</dbReference>
<dbReference type="SUPFAM" id="SSF55729">
    <property type="entry name" value="Acyl-CoA N-acyltransferases (Nat)"/>
    <property type="match status" value="1"/>
</dbReference>
<dbReference type="EMBL" id="JAKIKT010000004">
    <property type="protein sequence ID" value="MCL2914664.1"/>
    <property type="molecule type" value="Genomic_DNA"/>
</dbReference>
<dbReference type="InterPro" id="IPR016181">
    <property type="entry name" value="Acyl_CoA_acyltransferase"/>
</dbReference>
<reference evidence="2 3" key="1">
    <citation type="submission" date="2022-01" db="EMBL/GenBank/DDBJ databases">
        <title>Whole genome-based taxonomy of the Shewanellaceae.</title>
        <authorList>
            <person name="Martin-Rodriguez A.J."/>
        </authorList>
    </citation>
    <scope>NUCLEOTIDE SEQUENCE [LARGE SCALE GENOMIC DNA]</scope>
    <source>
        <strain evidence="2 3">DSM 21332</strain>
    </source>
</reference>
<evidence type="ECO:0000313" key="3">
    <source>
        <dbReference type="Proteomes" id="UP001202831"/>
    </source>
</evidence>
<dbReference type="CDD" id="cd04301">
    <property type="entry name" value="NAT_SF"/>
    <property type="match status" value="1"/>
</dbReference>
<name>A0ABT0N879_9GAMM</name>
<accession>A0ABT0N879</accession>